<evidence type="ECO:0000256" key="1">
    <source>
        <dbReference type="SAM" id="MobiDB-lite"/>
    </source>
</evidence>
<sequence>MRTHTTPSSIPGFEDPYSKLRLVSPILPKSLADPSISQPAKRTSTMQQGGGSIQRNGSGNSTSQRVQPSLSETLYDIIPSDEEHANHQQSSSQCRNTGSNGYTPVQSRPVLLHHYQQHSNGTQGGRQYLDYGRRQVRTYAIPLVILRSIDTQWFIYPAKVFLCMGTALGLRAIDLHWRNSID</sequence>
<protein>
    <submittedName>
        <fullName evidence="2">Uncharacterized protein</fullName>
    </submittedName>
</protein>
<dbReference type="AlphaFoldDB" id="A0A177D0E1"/>
<feature type="region of interest" description="Disordered" evidence="1">
    <location>
        <begin position="83"/>
        <end position="105"/>
    </location>
</feature>
<dbReference type="EMBL" id="KV441548">
    <property type="protein sequence ID" value="OAG12600.1"/>
    <property type="molecule type" value="Genomic_DNA"/>
</dbReference>
<feature type="compositionally biased region" description="Polar residues" evidence="1">
    <location>
        <begin position="87"/>
        <end position="105"/>
    </location>
</feature>
<gene>
    <name evidence="2" type="ORF">CC84DRAFT_129619</name>
</gene>
<dbReference type="Proteomes" id="UP000077069">
    <property type="component" value="Unassembled WGS sequence"/>
</dbReference>
<dbReference type="InParanoid" id="A0A177D0E1"/>
<feature type="compositionally biased region" description="Polar residues" evidence="1">
    <location>
        <begin position="35"/>
        <end position="68"/>
    </location>
</feature>
<proteinExistence type="predicted"/>
<dbReference type="RefSeq" id="XP_018042965.1">
    <property type="nucleotide sequence ID" value="XM_018185373.1"/>
</dbReference>
<reference evidence="2 3" key="1">
    <citation type="submission" date="2016-05" db="EMBL/GenBank/DDBJ databases">
        <title>Comparative analysis of secretome profiles of manganese(II)-oxidizing ascomycete fungi.</title>
        <authorList>
            <consortium name="DOE Joint Genome Institute"/>
            <person name="Zeiner C.A."/>
            <person name="Purvine S.O."/>
            <person name="Zink E.M."/>
            <person name="Wu S."/>
            <person name="Pasa-Tolic L."/>
            <person name="Chaput D.L."/>
            <person name="Haridas S."/>
            <person name="Grigoriev I.V."/>
            <person name="Santelli C.M."/>
            <person name="Hansel C.M."/>
        </authorList>
    </citation>
    <scope>NUCLEOTIDE SEQUENCE [LARGE SCALE GENOMIC DNA]</scope>
    <source>
        <strain evidence="2 3">AP3s5-JAC2a</strain>
    </source>
</reference>
<feature type="region of interest" description="Disordered" evidence="1">
    <location>
        <begin position="30"/>
        <end position="68"/>
    </location>
</feature>
<organism evidence="2 3">
    <name type="scientific">Paraphaeosphaeria sporulosa</name>
    <dbReference type="NCBI Taxonomy" id="1460663"/>
    <lineage>
        <taxon>Eukaryota</taxon>
        <taxon>Fungi</taxon>
        <taxon>Dikarya</taxon>
        <taxon>Ascomycota</taxon>
        <taxon>Pezizomycotina</taxon>
        <taxon>Dothideomycetes</taxon>
        <taxon>Pleosporomycetidae</taxon>
        <taxon>Pleosporales</taxon>
        <taxon>Massarineae</taxon>
        <taxon>Didymosphaeriaceae</taxon>
        <taxon>Paraphaeosphaeria</taxon>
    </lineage>
</organism>
<dbReference type="GeneID" id="28768859"/>
<evidence type="ECO:0000313" key="3">
    <source>
        <dbReference type="Proteomes" id="UP000077069"/>
    </source>
</evidence>
<evidence type="ECO:0000313" key="2">
    <source>
        <dbReference type="EMBL" id="OAG12600.1"/>
    </source>
</evidence>
<name>A0A177D0E1_9PLEO</name>
<keyword evidence="3" id="KW-1185">Reference proteome</keyword>
<accession>A0A177D0E1</accession>